<reference evidence="5 6" key="1">
    <citation type="submission" date="2019-08" db="EMBL/GenBank/DDBJ databases">
        <title>Hyperibacter terrae gen. nov., sp. nov. and Hyperibacter viscosus sp. nov., two new members in the family Rhodospirillaceae isolated from the rhizosphere of Hypericum perforatum.</title>
        <authorList>
            <person name="Noviana Z."/>
        </authorList>
    </citation>
    <scope>NUCLEOTIDE SEQUENCE [LARGE SCALE GENOMIC DNA]</scope>
    <source>
        <strain evidence="5 6">R5913</strain>
    </source>
</reference>
<dbReference type="Gene3D" id="1.10.10.10">
    <property type="entry name" value="Winged helix-like DNA-binding domain superfamily/Winged helix DNA-binding domain"/>
    <property type="match status" value="1"/>
</dbReference>
<dbReference type="GO" id="GO:0006355">
    <property type="term" value="P:regulation of DNA-templated transcription"/>
    <property type="evidence" value="ECO:0007669"/>
    <property type="project" value="InterPro"/>
</dbReference>
<dbReference type="PRINTS" id="PR00038">
    <property type="entry name" value="HTHLUXR"/>
</dbReference>
<proteinExistence type="predicted"/>
<dbReference type="Gene3D" id="3.30.450.80">
    <property type="entry name" value="Transcription factor LuxR-like, autoinducer-binding domain"/>
    <property type="match status" value="1"/>
</dbReference>
<accession>A0A5J6MDR8</accession>
<feature type="domain" description="HTH luxR-type" evidence="4">
    <location>
        <begin position="185"/>
        <end position="250"/>
    </location>
</feature>
<sequence length="255" mass="28311">MEDWFLALEEGLNGAADLDAGLDVMVDAFSRFGLSSINYDYSPMPLTKDQEIVTPVLLVTRNAPDSMIDLWRNAGYYQIDPVMRVANTRTVPFTWSYFENALSSLTPILDDRARPVANYLHDTRLTIGVTVPIRYGNGALATFTGIRVDPERHFHRDLEQHLSEIGLAAYMFHNFAMPKLRPAAGSPTPVRLTRREVECLKLSAQGYSAKQIAARLGRSIGTATLHLQNATRKLGARNRTHAVSLAVQGQLIDGI</sequence>
<dbReference type="GO" id="GO:0003677">
    <property type="term" value="F:DNA binding"/>
    <property type="evidence" value="ECO:0007669"/>
    <property type="project" value="UniProtKB-KW"/>
</dbReference>
<evidence type="ECO:0000256" key="2">
    <source>
        <dbReference type="ARBA" id="ARBA00023125"/>
    </source>
</evidence>
<dbReference type="Pfam" id="PF00196">
    <property type="entry name" value="GerE"/>
    <property type="match status" value="1"/>
</dbReference>
<gene>
    <name evidence="5" type="ORF">FRZ44_05420</name>
</gene>
<dbReference type="PROSITE" id="PS50043">
    <property type="entry name" value="HTH_LUXR_2"/>
    <property type="match status" value="1"/>
</dbReference>
<dbReference type="InterPro" id="IPR005143">
    <property type="entry name" value="TF_LuxR_autoind-bd_dom"/>
</dbReference>
<evidence type="ECO:0000256" key="3">
    <source>
        <dbReference type="ARBA" id="ARBA00023163"/>
    </source>
</evidence>
<dbReference type="PANTHER" id="PTHR44688">
    <property type="entry name" value="DNA-BINDING TRANSCRIPTIONAL ACTIVATOR DEVR_DOSR"/>
    <property type="match status" value="1"/>
</dbReference>
<keyword evidence="3" id="KW-0804">Transcription</keyword>
<evidence type="ECO:0000313" key="5">
    <source>
        <dbReference type="EMBL" id="QEX15261.1"/>
    </source>
</evidence>
<keyword evidence="2" id="KW-0238">DNA-binding</keyword>
<dbReference type="Pfam" id="PF03472">
    <property type="entry name" value="Autoind_bind"/>
    <property type="match status" value="1"/>
</dbReference>
<dbReference type="SUPFAM" id="SSF75516">
    <property type="entry name" value="Pheromone-binding domain of LuxR-like quorum-sensing transcription factors"/>
    <property type="match status" value="1"/>
</dbReference>
<dbReference type="InterPro" id="IPR016032">
    <property type="entry name" value="Sig_transdc_resp-reg_C-effctor"/>
</dbReference>
<dbReference type="SMART" id="SM00421">
    <property type="entry name" value="HTH_LUXR"/>
    <property type="match status" value="1"/>
</dbReference>
<organism evidence="5 6">
    <name type="scientific">Hypericibacter terrae</name>
    <dbReference type="NCBI Taxonomy" id="2602015"/>
    <lineage>
        <taxon>Bacteria</taxon>
        <taxon>Pseudomonadati</taxon>
        <taxon>Pseudomonadota</taxon>
        <taxon>Alphaproteobacteria</taxon>
        <taxon>Rhodospirillales</taxon>
        <taxon>Dongiaceae</taxon>
        <taxon>Hypericibacter</taxon>
    </lineage>
</organism>
<dbReference type="InterPro" id="IPR036693">
    <property type="entry name" value="TF_LuxR_autoind-bd_dom_sf"/>
</dbReference>
<keyword evidence="1" id="KW-0805">Transcription regulation</keyword>
<dbReference type="EMBL" id="CP042906">
    <property type="protein sequence ID" value="QEX15261.1"/>
    <property type="molecule type" value="Genomic_DNA"/>
</dbReference>
<name>A0A5J6MDR8_9PROT</name>
<dbReference type="Proteomes" id="UP000326202">
    <property type="component" value="Chromosome"/>
</dbReference>
<evidence type="ECO:0000259" key="4">
    <source>
        <dbReference type="PROSITE" id="PS50043"/>
    </source>
</evidence>
<dbReference type="SUPFAM" id="SSF46894">
    <property type="entry name" value="C-terminal effector domain of the bipartite response regulators"/>
    <property type="match status" value="1"/>
</dbReference>
<evidence type="ECO:0000313" key="6">
    <source>
        <dbReference type="Proteomes" id="UP000326202"/>
    </source>
</evidence>
<dbReference type="KEGG" id="htq:FRZ44_05420"/>
<protein>
    <submittedName>
        <fullName evidence="5">LuxR family transcriptional regulator</fullName>
    </submittedName>
</protein>
<dbReference type="PANTHER" id="PTHR44688:SF16">
    <property type="entry name" value="DNA-BINDING TRANSCRIPTIONAL ACTIVATOR DEVR_DOSR"/>
    <property type="match status" value="1"/>
</dbReference>
<dbReference type="InterPro" id="IPR000792">
    <property type="entry name" value="Tscrpt_reg_LuxR_C"/>
</dbReference>
<dbReference type="RefSeq" id="WP_151175732.1">
    <property type="nucleotide sequence ID" value="NZ_CP042906.1"/>
</dbReference>
<evidence type="ECO:0000256" key="1">
    <source>
        <dbReference type="ARBA" id="ARBA00023015"/>
    </source>
</evidence>
<dbReference type="CDD" id="cd06170">
    <property type="entry name" value="LuxR_C_like"/>
    <property type="match status" value="1"/>
</dbReference>
<keyword evidence="6" id="KW-1185">Reference proteome</keyword>
<dbReference type="InterPro" id="IPR036388">
    <property type="entry name" value="WH-like_DNA-bd_sf"/>
</dbReference>
<dbReference type="OrthoDB" id="3170288at2"/>
<dbReference type="AlphaFoldDB" id="A0A5J6MDR8"/>